<dbReference type="RefSeq" id="WP_379710534.1">
    <property type="nucleotide sequence ID" value="NZ_JBHSCZ010000003.1"/>
</dbReference>
<accession>A0ABV8QXF6</accession>
<evidence type="ECO:0000313" key="1">
    <source>
        <dbReference type="EMBL" id="MFC4263654.1"/>
    </source>
</evidence>
<gene>
    <name evidence="1" type="ORF">ACFOWM_12235</name>
</gene>
<comment type="caution">
    <text evidence="1">The sequence shown here is derived from an EMBL/GenBank/DDBJ whole genome shotgun (WGS) entry which is preliminary data.</text>
</comment>
<evidence type="ECO:0000313" key="2">
    <source>
        <dbReference type="Proteomes" id="UP001595907"/>
    </source>
</evidence>
<name>A0ABV8QXF6_9BACT</name>
<protein>
    <submittedName>
        <fullName evidence="1">Uncharacterized protein</fullName>
    </submittedName>
</protein>
<sequence length="96" mass="10565">MKKQAVYTLINNQFTAAEAKAILTSMYTAKIDFHAMKQFSAQERYGTDDAMAVTKLPALKETLATIKQLMDEAEAAQSTVNIQATIDISFEPTSIS</sequence>
<dbReference type="Proteomes" id="UP001595907">
    <property type="component" value="Unassembled WGS sequence"/>
</dbReference>
<reference evidence="2" key="1">
    <citation type="journal article" date="2019" name="Int. J. Syst. Evol. Microbiol.">
        <title>The Global Catalogue of Microorganisms (GCM) 10K type strain sequencing project: providing services to taxonomists for standard genome sequencing and annotation.</title>
        <authorList>
            <consortium name="The Broad Institute Genomics Platform"/>
            <consortium name="The Broad Institute Genome Sequencing Center for Infectious Disease"/>
            <person name="Wu L."/>
            <person name="Ma J."/>
        </authorList>
    </citation>
    <scope>NUCLEOTIDE SEQUENCE [LARGE SCALE GENOMIC DNA]</scope>
    <source>
        <strain evidence="2">CECT 8289</strain>
    </source>
</reference>
<dbReference type="EMBL" id="JBHSCZ010000003">
    <property type="protein sequence ID" value="MFC4263654.1"/>
    <property type="molecule type" value="Genomic_DNA"/>
</dbReference>
<keyword evidence="2" id="KW-1185">Reference proteome</keyword>
<organism evidence="1 2">
    <name type="scientific">Ferruginibacter yonginensis</name>
    <dbReference type="NCBI Taxonomy" id="1310416"/>
    <lineage>
        <taxon>Bacteria</taxon>
        <taxon>Pseudomonadati</taxon>
        <taxon>Bacteroidota</taxon>
        <taxon>Chitinophagia</taxon>
        <taxon>Chitinophagales</taxon>
        <taxon>Chitinophagaceae</taxon>
        <taxon>Ferruginibacter</taxon>
    </lineage>
</organism>
<proteinExistence type="predicted"/>